<dbReference type="AlphaFoldDB" id="A0A2D2D6M9"/>
<accession>A0A2D2D6M9</accession>
<dbReference type="GO" id="GO:0016989">
    <property type="term" value="F:sigma factor antagonist activity"/>
    <property type="evidence" value="ECO:0007669"/>
    <property type="project" value="TreeGrafter"/>
</dbReference>
<dbReference type="InterPro" id="IPR012373">
    <property type="entry name" value="Ferrdict_sens_TM"/>
</dbReference>
<dbReference type="PIRSF" id="PIRSF018266">
    <property type="entry name" value="FecR"/>
    <property type="match status" value="1"/>
</dbReference>
<organism evidence="3 4">
    <name type="scientific">Methylosinus trichosporium (strain ATCC 35070 / NCIMB 11131 / UNIQEM 75 / OB3b)</name>
    <dbReference type="NCBI Taxonomy" id="595536"/>
    <lineage>
        <taxon>Bacteria</taxon>
        <taxon>Pseudomonadati</taxon>
        <taxon>Pseudomonadota</taxon>
        <taxon>Alphaproteobacteria</taxon>
        <taxon>Hyphomicrobiales</taxon>
        <taxon>Methylocystaceae</taxon>
        <taxon>Methylosinus</taxon>
    </lineage>
</organism>
<dbReference type="InterPro" id="IPR032623">
    <property type="entry name" value="FecR_N"/>
</dbReference>
<proteinExistence type="predicted"/>
<feature type="domain" description="FecR N-terminal" evidence="2">
    <location>
        <begin position="17"/>
        <end position="54"/>
    </location>
</feature>
<dbReference type="PANTHER" id="PTHR30273">
    <property type="entry name" value="PERIPLASMIC SIGNAL SENSOR AND SIGMA FACTOR ACTIVATOR FECR-RELATED"/>
    <property type="match status" value="1"/>
</dbReference>
<dbReference type="Pfam" id="PF16220">
    <property type="entry name" value="DUF4880"/>
    <property type="match status" value="1"/>
</dbReference>
<reference evidence="4" key="1">
    <citation type="submission" date="2017-10" db="EMBL/GenBank/DDBJ databases">
        <title>Completed PacBio SMRT sequence of Methylosinus trichosporium OB3b reveals presence of a third large plasmid.</title>
        <authorList>
            <person name="Charles T.C."/>
            <person name="Lynch M.D.J."/>
            <person name="Heil J.R."/>
            <person name="Cheng J."/>
        </authorList>
    </citation>
    <scope>NUCLEOTIDE SEQUENCE [LARGE SCALE GENOMIC DNA]</scope>
    <source>
        <strain evidence="4">OB3b</strain>
        <plasmid evidence="4">pob3b1</plasmid>
    </source>
</reference>
<evidence type="ECO:0000313" key="3">
    <source>
        <dbReference type="EMBL" id="ATQ70633.1"/>
    </source>
</evidence>
<dbReference type="Pfam" id="PF04773">
    <property type="entry name" value="FecR"/>
    <property type="match status" value="1"/>
</dbReference>
<protein>
    <submittedName>
        <fullName evidence="3">Fe2+-dicitrate sensor protein</fullName>
    </submittedName>
</protein>
<dbReference type="Proteomes" id="UP000230709">
    <property type="component" value="Plasmid pOB3b1"/>
</dbReference>
<dbReference type="EMBL" id="CP023738">
    <property type="protein sequence ID" value="ATQ70633.1"/>
    <property type="molecule type" value="Genomic_DNA"/>
</dbReference>
<dbReference type="InterPro" id="IPR006860">
    <property type="entry name" value="FecR"/>
</dbReference>
<evidence type="ECO:0000259" key="2">
    <source>
        <dbReference type="Pfam" id="PF16220"/>
    </source>
</evidence>
<name>A0A2D2D6M9_METT3</name>
<gene>
    <name evidence="3" type="ORF">CQW49_21845</name>
</gene>
<dbReference type="RefSeq" id="WP_003613816.1">
    <property type="nucleotide sequence ID" value="NZ_ADVE02000002.1"/>
</dbReference>
<geneLocation type="plasmid" evidence="4">
    <name>pob3b1</name>
</geneLocation>
<dbReference type="Gene3D" id="2.60.120.1440">
    <property type="match status" value="1"/>
</dbReference>
<dbReference type="KEGG" id="mtw:CQW49_21845"/>
<feature type="domain" description="FecR protein" evidence="1">
    <location>
        <begin position="110"/>
        <end position="201"/>
    </location>
</feature>
<keyword evidence="4" id="KW-1185">Reference proteome</keyword>
<dbReference type="STRING" id="595536.GCA_000178815_00143"/>
<keyword evidence="3" id="KW-0614">Plasmid</keyword>
<evidence type="ECO:0000313" key="4">
    <source>
        <dbReference type="Proteomes" id="UP000230709"/>
    </source>
</evidence>
<sequence length="324" mass="34376">MDESGKEKAVGDRAAKDARDWVVRLASGNTTDAELARFKAWREASHEHARAFSREREFWRRLDAVDPRADRLPTPPAQRRLGRRAVLTGAAAASIAAVAAPKIALLLTADYRTAVGEQAELSLPDGTRVTLDTDSALALCFRPGLRLVELLRGEALFDIAPGGDAPFRVAALDGGADAVDAAFAMRALGDAATVTVARGAALVFCPAVADAPPMSRMSALEIGEGRQTRYVRGRAPGPPVVVDVEQTLAWRSGRVIFDGRPFADALAELGRYVPESIVLTNRSRAQDPVSAIVSIRQAGAAVAALARTQGLTARRIPGVMILVG</sequence>
<evidence type="ECO:0000259" key="1">
    <source>
        <dbReference type="Pfam" id="PF04773"/>
    </source>
</evidence>
<dbReference type="PANTHER" id="PTHR30273:SF2">
    <property type="entry name" value="PROTEIN FECR"/>
    <property type="match status" value="1"/>
</dbReference>